<evidence type="ECO:0000313" key="1">
    <source>
        <dbReference type="EMBL" id="OXU19879.1"/>
    </source>
</evidence>
<proteinExistence type="predicted"/>
<dbReference type="EMBL" id="NNAY01003167">
    <property type="protein sequence ID" value="OXU19879.1"/>
    <property type="molecule type" value="Genomic_DNA"/>
</dbReference>
<organism evidence="1 2">
    <name type="scientific">Trichomalopsis sarcophagae</name>
    <dbReference type="NCBI Taxonomy" id="543379"/>
    <lineage>
        <taxon>Eukaryota</taxon>
        <taxon>Metazoa</taxon>
        <taxon>Ecdysozoa</taxon>
        <taxon>Arthropoda</taxon>
        <taxon>Hexapoda</taxon>
        <taxon>Insecta</taxon>
        <taxon>Pterygota</taxon>
        <taxon>Neoptera</taxon>
        <taxon>Endopterygota</taxon>
        <taxon>Hymenoptera</taxon>
        <taxon>Apocrita</taxon>
        <taxon>Proctotrupomorpha</taxon>
        <taxon>Chalcidoidea</taxon>
        <taxon>Pteromalidae</taxon>
        <taxon>Pteromalinae</taxon>
        <taxon>Trichomalopsis</taxon>
    </lineage>
</organism>
<keyword evidence="2" id="KW-1185">Reference proteome</keyword>
<dbReference type="Proteomes" id="UP000215335">
    <property type="component" value="Unassembled WGS sequence"/>
</dbReference>
<protein>
    <submittedName>
        <fullName evidence="1">Uncharacterized protein</fullName>
    </submittedName>
</protein>
<accession>A0A232END8</accession>
<dbReference type="AlphaFoldDB" id="A0A232END8"/>
<name>A0A232END8_9HYME</name>
<comment type="caution">
    <text evidence="1">The sequence shown here is derived from an EMBL/GenBank/DDBJ whole genome shotgun (WGS) entry which is preliminary data.</text>
</comment>
<feature type="non-terminal residue" evidence="1">
    <location>
        <position position="1"/>
    </location>
</feature>
<sequence>QTIQAHSNNQSVENIHGLPIPHHRHAQLVDNSNIFNNHLHARQYPRKILAFDLQPCTYTPAVYASNKQHVQQQQQQRNKKFIYDCEYRDWSILRGDQLCQFKARSYCWFICVAARTGLQICQAIETHVQLVYHAGFSKSSNDAMLYHRCSRR</sequence>
<gene>
    <name evidence="1" type="ORF">TSAR_013343</name>
</gene>
<evidence type="ECO:0000313" key="2">
    <source>
        <dbReference type="Proteomes" id="UP000215335"/>
    </source>
</evidence>
<reference evidence="1 2" key="1">
    <citation type="journal article" date="2017" name="Curr. Biol.">
        <title>The Evolution of Venom by Co-option of Single-Copy Genes.</title>
        <authorList>
            <person name="Martinson E.O."/>
            <person name="Mrinalini"/>
            <person name="Kelkar Y.D."/>
            <person name="Chang C.H."/>
            <person name="Werren J.H."/>
        </authorList>
    </citation>
    <scope>NUCLEOTIDE SEQUENCE [LARGE SCALE GENOMIC DNA]</scope>
    <source>
        <strain evidence="1 2">Alberta</strain>
        <tissue evidence="1">Whole body</tissue>
    </source>
</reference>